<dbReference type="PROSITE" id="PS50089">
    <property type="entry name" value="ZF_RING_2"/>
    <property type="match status" value="1"/>
</dbReference>
<sequence>MVLITAAVLLCIGTAAAACLEEDGLAAPCGLSDPDDKSRLARVHRCATLFMVRRRPEHQEDSRGISSETHSCADHGHDSDGSAQQLECQDTQQQLQLSPGSPALQHYAIDSVRALAGGMAQLRLTITQDEDARRICCSSACAVCLEDMAAAGGGMLMALPCDHVFHERCAVPWLLRHDTCPICKANVFETEREPSRTTAWQLLREWYADLDFGFAAAGEGGHLVHHVTIAK</sequence>
<dbReference type="AlphaFoldDB" id="A0A836CB56"/>
<evidence type="ECO:0000313" key="8">
    <source>
        <dbReference type="EMBL" id="KAG5177881.1"/>
    </source>
</evidence>
<dbReference type="SMART" id="SM00184">
    <property type="entry name" value="RING"/>
    <property type="match status" value="1"/>
</dbReference>
<feature type="region of interest" description="Disordered" evidence="5">
    <location>
        <begin position="57"/>
        <end position="92"/>
    </location>
</feature>
<organism evidence="8 9">
    <name type="scientific">Tribonema minus</name>
    <dbReference type="NCBI Taxonomy" id="303371"/>
    <lineage>
        <taxon>Eukaryota</taxon>
        <taxon>Sar</taxon>
        <taxon>Stramenopiles</taxon>
        <taxon>Ochrophyta</taxon>
        <taxon>PX clade</taxon>
        <taxon>Xanthophyceae</taxon>
        <taxon>Tribonematales</taxon>
        <taxon>Tribonemataceae</taxon>
        <taxon>Tribonema</taxon>
    </lineage>
</organism>
<dbReference type="PANTHER" id="PTHR45931">
    <property type="entry name" value="SI:CH211-59O9.10"/>
    <property type="match status" value="1"/>
</dbReference>
<evidence type="ECO:0000256" key="6">
    <source>
        <dbReference type="SAM" id="SignalP"/>
    </source>
</evidence>
<dbReference type="GO" id="GO:0061630">
    <property type="term" value="F:ubiquitin protein ligase activity"/>
    <property type="evidence" value="ECO:0007669"/>
    <property type="project" value="TreeGrafter"/>
</dbReference>
<dbReference type="PANTHER" id="PTHR45931:SF3">
    <property type="entry name" value="RING ZINC FINGER-CONTAINING PROTEIN"/>
    <property type="match status" value="1"/>
</dbReference>
<dbReference type="GO" id="GO:0008270">
    <property type="term" value="F:zinc ion binding"/>
    <property type="evidence" value="ECO:0007669"/>
    <property type="project" value="UniProtKB-KW"/>
</dbReference>
<keyword evidence="1" id="KW-0479">Metal-binding</keyword>
<accession>A0A836CB56</accession>
<gene>
    <name evidence="8" type="ORF">JKP88DRAFT_331013</name>
</gene>
<keyword evidence="2 4" id="KW-0863">Zinc-finger</keyword>
<keyword evidence="3" id="KW-0862">Zinc</keyword>
<feature type="compositionally biased region" description="Basic and acidic residues" evidence="5">
    <location>
        <begin position="71"/>
        <end position="80"/>
    </location>
</feature>
<dbReference type="EMBL" id="JAFCMP010000520">
    <property type="protein sequence ID" value="KAG5177881.1"/>
    <property type="molecule type" value="Genomic_DNA"/>
</dbReference>
<keyword evidence="9" id="KW-1185">Reference proteome</keyword>
<dbReference type="GO" id="GO:0006511">
    <property type="term" value="P:ubiquitin-dependent protein catabolic process"/>
    <property type="evidence" value="ECO:0007669"/>
    <property type="project" value="TreeGrafter"/>
</dbReference>
<dbReference type="Proteomes" id="UP000664859">
    <property type="component" value="Unassembled WGS sequence"/>
</dbReference>
<proteinExistence type="predicted"/>
<feature type="domain" description="RING-type" evidence="7">
    <location>
        <begin position="141"/>
        <end position="184"/>
    </location>
</feature>
<evidence type="ECO:0000256" key="5">
    <source>
        <dbReference type="SAM" id="MobiDB-lite"/>
    </source>
</evidence>
<dbReference type="CDD" id="cd16454">
    <property type="entry name" value="RING-H2_PA-TM-RING"/>
    <property type="match status" value="1"/>
</dbReference>
<evidence type="ECO:0000256" key="4">
    <source>
        <dbReference type="PROSITE-ProRule" id="PRU00175"/>
    </source>
</evidence>
<evidence type="ECO:0000313" key="9">
    <source>
        <dbReference type="Proteomes" id="UP000664859"/>
    </source>
</evidence>
<keyword evidence="6" id="KW-0732">Signal</keyword>
<dbReference type="InterPro" id="IPR051834">
    <property type="entry name" value="RING_finger_E3_ligase"/>
</dbReference>
<feature type="chain" id="PRO_5032986705" description="RING-type domain-containing protein" evidence="6">
    <location>
        <begin position="18"/>
        <end position="231"/>
    </location>
</feature>
<dbReference type="Pfam" id="PF13639">
    <property type="entry name" value="zf-RING_2"/>
    <property type="match status" value="1"/>
</dbReference>
<reference evidence="8" key="1">
    <citation type="submission" date="2021-02" db="EMBL/GenBank/DDBJ databases">
        <title>First Annotated Genome of the Yellow-green Alga Tribonema minus.</title>
        <authorList>
            <person name="Mahan K.M."/>
        </authorList>
    </citation>
    <scope>NUCLEOTIDE SEQUENCE</scope>
    <source>
        <strain evidence="8">UTEX B ZZ1240</strain>
    </source>
</reference>
<protein>
    <recommendedName>
        <fullName evidence="7">RING-type domain-containing protein</fullName>
    </recommendedName>
</protein>
<name>A0A836CB56_9STRA</name>
<dbReference type="SUPFAM" id="SSF57850">
    <property type="entry name" value="RING/U-box"/>
    <property type="match status" value="1"/>
</dbReference>
<dbReference type="InterPro" id="IPR001841">
    <property type="entry name" value="Znf_RING"/>
</dbReference>
<comment type="caution">
    <text evidence="8">The sequence shown here is derived from an EMBL/GenBank/DDBJ whole genome shotgun (WGS) entry which is preliminary data.</text>
</comment>
<dbReference type="InterPro" id="IPR013083">
    <property type="entry name" value="Znf_RING/FYVE/PHD"/>
</dbReference>
<evidence type="ECO:0000259" key="7">
    <source>
        <dbReference type="PROSITE" id="PS50089"/>
    </source>
</evidence>
<dbReference type="GO" id="GO:0005634">
    <property type="term" value="C:nucleus"/>
    <property type="evidence" value="ECO:0007669"/>
    <property type="project" value="TreeGrafter"/>
</dbReference>
<evidence type="ECO:0000256" key="3">
    <source>
        <dbReference type="ARBA" id="ARBA00022833"/>
    </source>
</evidence>
<evidence type="ECO:0000256" key="1">
    <source>
        <dbReference type="ARBA" id="ARBA00022723"/>
    </source>
</evidence>
<dbReference type="Gene3D" id="3.30.40.10">
    <property type="entry name" value="Zinc/RING finger domain, C3HC4 (zinc finger)"/>
    <property type="match status" value="1"/>
</dbReference>
<dbReference type="OrthoDB" id="75986at2759"/>
<feature type="signal peptide" evidence="6">
    <location>
        <begin position="1"/>
        <end position="17"/>
    </location>
</feature>
<evidence type="ECO:0000256" key="2">
    <source>
        <dbReference type="ARBA" id="ARBA00022771"/>
    </source>
</evidence>